<feature type="non-terminal residue" evidence="3">
    <location>
        <position position="1"/>
    </location>
</feature>
<accession>A0A482W9L2</accession>
<sequence>NENGQPVNLEIDFFSNFETKKFLDDDQNTETEEVFSHKQRDPFEGTKPPGADEAKRRMFLLFINTSNNFTGANNDSTPLDSWSVVWYIASFGGLIIFFLIVSCSEWCCRRAIRNSQGCNRSNNPAASPTAVPDTPPPSYDQFAPPSYESICLGRHERGSEKSEYDIYVVPVHALGTIMETREREDAPPSYFTASSGRNFVPALTRLESNPESRVT</sequence>
<feature type="non-terminal residue" evidence="3">
    <location>
        <position position="215"/>
    </location>
</feature>
<proteinExistence type="predicted"/>
<evidence type="ECO:0000256" key="2">
    <source>
        <dbReference type="SAM" id="Phobius"/>
    </source>
</evidence>
<keyword evidence="2" id="KW-0472">Membrane</keyword>
<dbReference type="OrthoDB" id="8069116at2759"/>
<keyword evidence="2" id="KW-0812">Transmembrane</keyword>
<evidence type="ECO:0000313" key="4">
    <source>
        <dbReference type="Proteomes" id="UP000292052"/>
    </source>
</evidence>
<evidence type="ECO:0000256" key="1">
    <source>
        <dbReference type="SAM" id="MobiDB-lite"/>
    </source>
</evidence>
<feature type="transmembrane region" description="Helical" evidence="2">
    <location>
        <begin position="84"/>
        <end position="103"/>
    </location>
</feature>
<organism evidence="3 4">
    <name type="scientific">Asbolus verrucosus</name>
    <name type="common">Desert ironclad beetle</name>
    <dbReference type="NCBI Taxonomy" id="1661398"/>
    <lineage>
        <taxon>Eukaryota</taxon>
        <taxon>Metazoa</taxon>
        <taxon>Ecdysozoa</taxon>
        <taxon>Arthropoda</taxon>
        <taxon>Hexapoda</taxon>
        <taxon>Insecta</taxon>
        <taxon>Pterygota</taxon>
        <taxon>Neoptera</taxon>
        <taxon>Endopterygota</taxon>
        <taxon>Coleoptera</taxon>
        <taxon>Polyphaga</taxon>
        <taxon>Cucujiformia</taxon>
        <taxon>Tenebrionidae</taxon>
        <taxon>Pimeliinae</taxon>
        <taxon>Asbolus</taxon>
    </lineage>
</organism>
<reference evidence="3 4" key="1">
    <citation type="submission" date="2017-03" db="EMBL/GenBank/DDBJ databases">
        <title>Genome of the blue death feigning beetle - Asbolus verrucosus.</title>
        <authorList>
            <person name="Rider S.D."/>
        </authorList>
    </citation>
    <scope>NUCLEOTIDE SEQUENCE [LARGE SCALE GENOMIC DNA]</scope>
    <source>
        <strain evidence="3">Butters</strain>
        <tissue evidence="3">Head and leg muscle</tissue>
    </source>
</reference>
<protein>
    <submittedName>
        <fullName evidence="3">Uncharacterized protein</fullName>
    </submittedName>
</protein>
<dbReference type="Proteomes" id="UP000292052">
    <property type="component" value="Unassembled WGS sequence"/>
</dbReference>
<dbReference type="EMBL" id="QDEB01016581">
    <property type="protein sequence ID" value="RZC41497.1"/>
    <property type="molecule type" value="Genomic_DNA"/>
</dbReference>
<evidence type="ECO:0000313" key="3">
    <source>
        <dbReference type="EMBL" id="RZC41497.1"/>
    </source>
</evidence>
<gene>
    <name evidence="3" type="ORF">BDFB_001382</name>
</gene>
<feature type="region of interest" description="Disordered" evidence="1">
    <location>
        <begin position="118"/>
        <end position="139"/>
    </location>
</feature>
<dbReference type="AlphaFoldDB" id="A0A482W9L2"/>
<comment type="caution">
    <text evidence="3">The sequence shown here is derived from an EMBL/GenBank/DDBJ whole genome shotgun (WGS) entry which is preliminary data.</text>
</comment>
<keyword evidence="2" id="KW-1133">Transmembrane helix</keyword>
<name>A0A482W9L2_ASBVE</name>
<keyword evidence="4" id="KW-1185">Reference proteome</keyword>